<dbReference type="Gene3D" id="3.20.20.370">
    <property type="entry name" value="Glycoside hydrolase/deacetylase"/>
    <property type="match status" value="1"/>
</dbReference>
<dbReference type="FunCoup" id="A0A7N4P101">
    <property type="interactions" value="137"/>
</dbReference>
<keyword evidence="5" id="KW-0479">Metal-binding</keyword>
<dbReference type="GeneID" id="105749633"/>
<dbReference type="FunFam" id="3.20.20.370:FF:000006">
    <property type="entry name" value="YdjC chitooligosaccharide deacetylase homolog"/>
    <property type="match status" value="1"/>
</dbReference>
<evidence type="ECO:0000256" key="7">
    <source>
        <dbReference type="ARBA" id="ARBA00022842"/>
    </source>
</evidence>
<dbReference type="PANTHER" id="PTHR31609">
    <property type="entry name" value="YDJC DEACETYLASE FAMILY MEMBER"/>
    <property type="match status" value="1"/>
</dbReference>
<dbReference type="Ensembl" id="ENSSHAT00000040426.1">
    <property type="protein sequence ID" value="ENSSHAP00000031329.1"/>
    <property type="gene ID" value="ENSSHAG00000027693.1"/>
</dbReference>
<sequence>MGSPGPPSCPPAASGPRVRLVVTGDDFGYCPRRDRGMVEAFLAGALTGVSLLVNGASADAAAQLARRHRIPAGLHANLSEGRPLSPSLGSESSLVGPGGFFLGKMGFRKALAEGRVALGEVREELRAQLRRFLDLLGHQPTHVDGHQHVHVLPGVRQVFAEVLQEHGVRYTRVPVEFGLRRCEWLEPRLRAFALAVEEDARAAKEAFEELGLRWPDAYIGLSTMGKDMSVGRIEAAIDQAVQSVLGPGDIQQGGRAITLELMTHPGYPSESPTSGCGEGPDAFSQSWERLHELQILLDPALHNFYRQRSIKLCAFEDF</sequence>
<dbReference type="AlphaFoldDB" id="A0A7N4P101"/>
<protein>
    <recommendedName>
        <fullName evidence="4">Carbohydrate deacetylase</fullName>
    </recommendedName>
</protein>
<dbReference type="GO" id="GO:0005975">
    <property type="term" value="P:carbohydrate metabolic process"/>
    <property type="evidence" value="ECO:0007669"/>
    <property type="project" value="InterPro"/>
</dbReference>
<organism evidence="9 10">
    <name type="scientific">Sarcophilus harrisii</name>
    <name type="common">Tasmanian devil</name>
    <name type="synonym">Sarcophilus laniarius</name>
    <dbReference type="NCBI Taxonomy" id="9305"/>
    <lineage>
        <taxon>Eukaryota</taxon>
        <taxon>Metazoa</taxon>
        <taxon>Chordata</taxon>
        <taxon>Craniata</taxon>
        <taxon>Vertebrata</taxon>
        <taxon>Euteleostomi</taxon>
        <taxon>Mammalia</taxon>
        <taxon>Metatheria</taxon>
        <taxon>Dasyuromorphia</taxon>
        <taxon>Dasyuridae</taxon>
        <taxon>Sarcophilus</taxon>
    </lineage>
</organism>
<dbReference type="PANTHER" id="PTHR31609:SF1">
    <property type="entry name" value="CARBOHYDRATE DEACETYLASE"/>
    <property type="match status" value="1"/>
</dbReference>
<comment type="similarity">
    <text evidence="3">Belongs to the YdjC deacetylase family.</text>
</comment>
<dbReference type="InterPro" id="IPR006879">
    <property type="entry name" value="YdjC-like"/>
</dbReference>
<evidence type="ECO:0000313" key="9">
    <source>
        <dbReference type="Ensembl" id="ENSSHAP00000031329.1"/>
    </source>
</evidence>
<dbReference type="GO" id="GO:0016787">
    <property type="term" value="F:hydrolase activity"/>
    <property type="evidence" value="ECO:0007669"/>
    <property type="project" value="UniProtKB-KW"/>
</dbReference>
<dbReference type="CDD" id="cd10806">
    <property type="entry name" value="YdjC_like_2"/>
    <property type="match status" value="1"/>
</dbReference>
<evidence type="ECO:0000256" key="6">
    <source>
        <dbReference type="ARBA" id="ARBA00022801"/>
    </source>
</evidence>
<dbReference type="InterPro" id="IPR011330">
    <property type="entry name" value="Glyco_hydro/deAcase_b/a-brl"/>
</dbReference>
<dbReference type="SUPFAM" id="SSF88713">
    <property type="entry name" value="Glycoside hydrolase/deacetylase"/>
    <property type="match status" value="1"/>
</dbReference>
<proteinExistence type="inferred from homology"/>
<keyword evidence="8" id="KW-0119">Carbohydrate metabolism</keyword>
<keyword evidence="10" id="KW-1185">Reference proteome</keyword>
<name>A0A7N4P101_SARHA</name>
<dbReference type="RefSeq" id="XP_031804900.1">
    <property type="nucleotide sequence ID" value="XM_031949040.1"/>
</dbReference>
<keyword evidence="7" id="KW-0460">Magnesium</keyword>
<evidence type="ECO:0000256" key="8">
    <source>
        <dbReference type="ARBA" id="ARBA00023277"/>
    </source>
</evidence>
<dbReference type="GO" id="GO:0046872">
    <property type="term" value="F:metal ion binding"/>
    <property type="evidence" value="ECO:0007669"/>
    <property type="project" value="UniProtKB-KW"/>
</dbReference>
<keyword evidence="6" id="KW-0378">Hydrolase</keyword>
<evidence type="ECO:0000256" key="1">
    <source>
        <dbReference type="ARBA" id="ARBA00001946"/>
    </source>
</evidence>
<dbReference type="GO" id="GO:0019213">
    <property type="term" value="F:deacetylase activity"/>
    <property type="evidence" value="ECO:0007669"/>
    <property type="project" value="TreeGrafter"/>
</dbReference>
<dbReference type="CTD" id="150223"/>
<reference evidence="9 10" key="1">
    <citation type="journal article" date="2011" name="Proc. Natl. Acad. Sci. U.S.A.">
        <title>Genetic diversity and population structure of the endangered marsupial Sarcophilus harrisii (Tasmanian devil).</title>
        <authorList>
            <person name="Miller W."/>
            <person name="Hayes V.M."/>
            <person name="Ratan A."/>
            <person name="Petersen D.C."/>
            <person name="Wittekindt N.E."/>
            <person name="Miller J."/>
            <person name="Walenz B."/>
            <person name="Knight J."/>
            <person name="Qi J."/>
            <person name="Zhao F."/>
            <person name="Wang Q."/>
            <person name="Bedoya-Reina O.C."/>
            <person name="Katiyar N."/>
            <person name="Tomsho L.P."/>
            <person name="Kasson L.M."/>
            <person name="Hardie R.A."/>
            <person name="Woodbridge P."/>
            <person name="Tindall E.A."/>
            <person name="Bertelsen M.F."/>
            <person name="Dixon D."/>
            <person name="Pyecroft S."/>
            <person name="Helgen K.M."/>
            <person name="Lesk A.M."/>
            <person name="Pringle T.H."/>
            <person name="Patterson N."/>
            <person name="Zhang Y."/>
            <person name="Kreiss A."/>
            <person name="Woods G.M."/>
            <person name="Jones M.E."/>
            <person name="Schuster S.C."/>
        </authorList>
    </citation>
    <scope>NUCLEOTIDE SEQUENCE [LARGE SCALE GENOMIC DNA]</scope>
</reference>
<reference evidence="9" key="2">
    <citation type="submission" date="2025-08" db="UniProtKB">
        <authorList>
            <consortium name="Ensembl"/>
        </authorList>
    </citation>
    <scope>IDENTIFICATION</scope>
</reference>
<dbReference type="GeneTree" id="ENSGT00390000002575"/>
<gene>
    <name evidence="9" type="primary">YDJC</name>
</gene>
<dbReference type="KEGG" id="shr:105749633"/>
<comment type="cofactor">
    <cofactor evidence="1">
        <name>Mg(2+)</name>
        <dbReference type="ChEBI" id="CHEBI:18420"/>
    </cofactor>
</comment>
<evidence type="ECO:0000256" key="4">
    <source>
        <dbReference type="ARBA" id="ARBA00018477"/>
    </source>
</evidence>
<evidence type="ECO:0000256" key="3">
    <source>
        <dbReference type="ARBA" id="ARBA00008843"/>
    </source>
</evidence>
<dbReference type="Proteomes" id="UP000007648">
    <property type="component" value="Unassembled WGS sequence"/>
</dbReference>
<reference evidence="9" key="3">
    <citation type="submission" date="2025-09" db="UniProtKB">
        <authorList>
            <consortium name="Ensembl"/>
        </authorList>
    </citation>
    <scope>IDENTIFICATION</scope>
</reference>
<comment type="function">
    <text evidence="2">Probably catalyzes the deacetylation of acetylated carbohydrates an important step in the degradation of oligosaccharides.</text>
</comment>
<dbReference type="OrthoDB" id="8908051at2759"/>
<evidence type="ECO:0000256" key="5">
    <source>
        <dbReference type="ARBA" id="ARBA00022723"/>
    </source>
</evidence>
<dbReference type="InParanoid" id="A0A7N4P101"/>
<accession>A0A7N4P101</accession>
<evidence type="ECO:0000313" key="10">
    <source>
        <dbReference type="Proteomes" id="UP000007648"/>
    </source>
</evidence>
<evidence type="ECO:0000256" key="2">
    <source>
        <dbReference type="ARBA" id="ARBA00003451"/>
    </source>
</evidence>
<dbReference type="Pfam" id="PF04794">
    <property type="entry name" value="YdjC"/>
    <property type="match status" value="1"/>
</dbReference>